<dbReference type="Proteomes" id="UP000299102">
    <property type="component" value="Unassembled WGS sequence"/>
</dbReference>
<name>A0A4C1VZ42_EUMVA</name>
<dbReference type="Pfam" id="PF00078">
    <property type="entry name" value="RVT_1"/>
    <property type="match status" value="1"/>
</dbReference>
<dbReference type="PROSITE" id="PS50878">
    <property type="entry name" value="RT_POL"/>
    <property type="match status" value="1"/>
</dbReference>
<comment type="caution">
    <text evidence="3">The sequence shown here is derived from an EMBL/GenBank/DDBJ whole genome shotgun (WGS) entry which is preliminary data.</text>
</comment>
<dbReference type="Gene3D" id="3.10.10.10">
    <property type="entry name" value="HIV Type 1 Reverse Transcriptase, subunit A, domain 1"/>
    <property type="match status" value="1"/>
</dbReference>
<feature type="domain" description="Reverse transcriptase" evidence="2">
    <location>
        <begin position="118"/>
        <end position="298"/>
    </location>
</feature>
<dbReference type="SUPFAM" id="SSF56672">
    <property type="entry name" value="DNA/RNA polymerases"/>
    <property type="match status" value="1"/>
</dbReference>
<evidence type="ECO:0000313" key="4">
    <source>
        <dbReference type="Proteomes" id="UP000299102"/>
    </source>
</evidence>
<dbReference type="Gene3D" id="3.30.70.270">
    <property type="match status" value="2"/>
</dbReference>
<evidence type="ECO:0000259" key="2">
    <source>
        <dbReference type="PROSITE" id="PS50878"/>
    </source>
</evidence>
<accession>A0A4C1VZ42</accession>
<dbReference type="InterPro" id="IPR041577">
    <property type="entry name" value="RT_RNaseH_2"/>
</dbReference>
<gene>
    <name evidence="3" type="primary">pol</name>
    <name evidence="3" type="ORF">EVAR_85227_1</name>
</gene>
<evidence type="ECO:0000256" key="1">
    <source>
        <dbReference type="ARBA" id="ARBA00023268"/>
    </source>
</evidence>
<dbReference type="InterPro" id="IPR043128">
    <property type="entry name" value="Rev_trsase/Diguanyl_cyclase"/>
</dbReference>
<protein>
    <submittedName>
        <fullName evidence="3">Retrovirus-related Pol polyprotein from transposon 17.6</fullName>
    </submittedName>
</protein>
<dbReference type="OrthoDB" id="1430630at2759"/>
<dbReference type="InterPro" id="IPR050951">
    <property type="entry name" value="Retrovirus_Pol_polyprotein"/>
</dbReference>
<dbReference type="EMBL" id="BGZK01000446">
    <property type="protein sequence ID" value="GBP44073.1"/>
    <property type="molecule type" value="Genomic_DNA"/>
</dbReference>
<keyword evidence="1" id="KW-0511">Multifunctional enzyme</keyword>
<dbReference type="PANTHER" id="PTHR37984:SF5">
    <property type="entry name" value="PROTEIN NYNRIN-LIKE"/>
    <property type="match status" value="1"/>
</dbReference>
<dbReference type="STRING" id="151549.A0A4C1VZ42"/>
<proteinExistence type="predicted"/>
<dbReference type="CDD" id="cd01647">
    <property type="entry name" value="RT_LTR"/>
    <property type="match status" value="1"/>
</dbReference>
<dbReference type="PANTHER" id="PTHR37984">
    <property type="entry name" value="PROTEIN CBG26694"/>
    <property type="match status" value="1"/>
</dbReference>
<dbReference type="FunFam" id="3.30.70.270:FF:000063">
    <property type="entry name" value="Zinc knuckle domaincontaining protein"/>
    <property type="match status" value="1"/>
</dbReference>
<dbReference type="InterPro" id="IPR043502">
    <property type="entry name" value="DNA/RNA_pol_sf"/>
</dbReference>
<dbReference type="Pfam" id="PF17919">
    <property type="entry name" value="RT_RNaseH_2"/>
    <property type="match status" value="1"/>
</dbReference>
<sequence length="495" mass="57070">MVTPIIIGTDVLNRDGVIYVRTKDRQYLSRTEHTTPINIVSRLDQIDVNTPLLGKERDALLGVIDDFCEHLITGTAQTTVTTGEMEMKLTSTTPVVYRPYKLSYQEKLKVREITRDLLDKGIIRRSNSEYASPIILVKKHDGSDRLCVDFRALNRVTVKDRYPLPLIEDQIDRLGTYTYFTSLDMASRFHQIRIKEDCIHLTGFVTPEDHFEYLKMPYGLANSPIVYQRIINDTLRMHINEGNTMVYVDDVLLLSDSIEEGIRLLRRVLETLTNADFSINIKKCSFLVTEVEYLGRVIKKGQVRPSPRKIEALVNTSPPENVKQVRQPLGLAGYFRRYVKDYASKTAPIAHLTRKGSEFMWTPEHELIRQNLIKYLTSEPLLTIFDHNLPIKLHTDASSIGYGAVLLQVHPDSRKHAVAYFSKVTQGAESKYHSYELETLAVVKAVQNFRHYLVGLEFTIVTDCNALKATERKKDLLPRVARWWIYYQDFHFTIE</sequence>
<keyword evidence="4" id="KW-1185">Reference proteome</keyword>
<reference evidence="3 4" key="1">
    <citation type="journal article" date="2019" name="Commun. Biol.">
        <title>The bagworm genome reveals a unique fibroin gene that provides high tensile strength.</title>
        <authorList>
            <person name="Kono N."/>
            <person name="Nakamura H."/>
            <person name="Ohtoshi R."/>
            <person name="Tomita M."/>
            <person name="Numata K."/>
            <person name="Arakawa K."/>
        </authorList>
    </citation>
    <scope>NUCLEOTIDE SEQUENCE [LARGE SCALE GENOMIC DNA]</scope>
</reference>
<dbReference type="InterPro" id="IPR000477">
    <property type="entry name" value="RT_dom"/>
</dbReference>
<organism evidence="3 4">
    <name type="scientific">Eumeta variegata</name>
    <name type="common">Bagworm moth</name>
    <name type="synonym">Eumeta japonica</name>
    <dbReference type="NCBI Taxonomy" id="151549"/>
    <lineage>
        <taxon>Eukaryota</taxon>
        <taxon>Metazoa</taxon>
        <taxon>Ecdysozoa</taxon>
        <taxon>Arthropoda</taxon>
        <taxon>Hexapoda</taxon>
        <taxon>Insecta</taxon>
        <taxon>Pterygota</taxon>
        <taxon>Neoptera</taxon>
        <taxon>Endopterygota</taxon>
        <taxon>Lepidoptera</taxon>
        <taxon>Glossata</taxon>
        <taxon>Ditrysia</taxon>
        <taxon>Tineoidea</taxon>
        <taxon>Psychidae</taxon>
        <taxon>Oiketicinae</taxon>
        <taxon>Eumeta</taxon>
    </lineage>
</organism>
<evidence type="ECO:0000313" key="3">
    <source>
        <dbReference type="EMBL" id="GBP44073.1"/>
    </source>
</evidence>
<dbReference type="GO" id="GO:0071897">
    <property type="term" value="P:DNA biosynthetic process"/>
    <property type="evidence" value="ECO:0007669"/>
    <property type="project" value="UniProtKB-ARBA"/>
</dbReference>
<dbReference type="AlphaFoldDB" id="A0A4C1VZ42"/>
<dbReference type="CDD" id="cd09274">
    <property type="entry name" value="RNase_HI_RT_Ty3"/>
    <property type="match status" value="1"/>
</dbReference>
<dbReference type="GO" id="GO:0003824">
    <property type="term" value="F:catalytic activity"/>
    <property type="evidence" value="ECO:0007669"/>
    <property type="project" value="UniProtKB-KW"/>
</dbReference>